<keyword evidence="3" id="KW-1185">Reference proteome</keyword>
<accession>A0A835XJB7</accession>
<dbReference type="OrthoDB" id="540439at2759"/>
<dbReference type="EMBL" id="JAEHOE010000149">
    <property type="protein sequence ID" value="KAG2484499.1"/>
    <property type="molecule type" value="Genomic_DNA"/>
</dbReference>
<sequence>MRCETPTRMARPKAKSSSKQLLIPQFASQGASSASRESDPGASATFNELALNLEMSALHAELSASSPGSPPFASLTSEPVDKVAGAEPAAGPAPTFTVSLEVCPSFAEQRGKPVFFDRHATLQRVHFEQSSTLENMAEGDEEAGEGDEDDAANARGSAMQVKSTSVASTSAPSYFPSWDISKSVIWGMAEEGLQRVMQAEAEAKAALVSKGHRGWAAVKSMSKVIGLARRPLGLGNSSPLRSAGSQPAPSGHSTAAFAAGLAAATGSGVAMGAVEELALAGVGAATSSLGLVATAPLLMTGAGVGFNRLQSLVGRTATNAAADIVLGPGACEEQRSVLKARLRAVVCGASVAFFVYNTFISHDSLGSIDFQADFATSLKTTLDVITTGPSVLENCRELLQIGLTVGLGVAQRSNS</sequence>
<evidence type="ECO:0000313" key="3">
    <source>
        <dbReference type="Proteomes" id="UP000612055"/>
    </source>
</evidence>
<comment type="caution">
    <text evidence="2">The sequence shown here is derived from an EMBL/GenBank/DDBJ whole genome shotgun (WGS) entry which is preliminary data.</text>
</comment>
<feature type="region of interest" description="Disordered" evidence="1">
    <location>
        <begin position="1"/>
        <end position="43"/>
    </location>
</feature>
<feature type="region of interest" description="Disordered" evidence="1">
    <location>
        <begin position="129"/>
        <end position="159"/>
    </location>
</feature>
<feature type="compositionally biased region" description="Polar residues" evidence="1">
    <location>
        <begin position="17"/>
        <end position="35"/>
    </location>
</feature>
<organism evidence="2 3">
    <name type="scientific">Edaphochlamys debaryana</name>
    <dbReference type="NCBI Taxonomy" id="47281"/>
    <lineage>
        <taxon>Eukaryota</taxon>
        <taxon>Viridiplantae</taxon>
        <taxon>Chlorophyta</taxon>
        <taxon>core chlorophytes</taxon>
        <taxon>Chlorophyceae</taxon>
        <taxon>CS clade</taxon>
        <taxon>Chlamydomonadales</taxon>
        <taxon>Chlamydomonadales incertae sedis</taxon>
        <taxon>Edaphochlamys</taxon>
    </lineage>
</organism>
<protein>
    <submittedName>
        <fullName evidence="2">Uncharacterized protein</fullName>
    </submittedName>
</protein>
<proteinExistence type="predicted"/>
<feature type="compositionally biased region" description="Acidic residues" evidence="1">
    <location>
        <begin position="137"/>
        <end position="151"/>
    </location>
</feature>
<evidence type="ECO:0000313" key="2">
    <source>
        <dbReference type="EMBL" id="KAG2484499.1"/>
    </source>
</evidence>
<dbReference type="AlphaFoldDB" id="A0A835XJB7"/>
<reference evidence="2" key="1">
    <citation type="journal article" date="2020" name="bioRxiv">
        <title>Comparative genomics of Chlamydomonas.</title>
        <authorList>
            <person name="Craig R.J."/>
            <person name="Hasan A.R."/>
            <person name="Ness R.W."/>
            <person name="Keightley P.D."/>
        </authorList>
    </citation>
    <scope>NUCLEOTIDE SEQUENCE</scope>
    <source>
        <strain evidence="2">CCAP 11/70</strain>
    </source>
</reference>
<gene>
    <name evidence="2" type="ORF">HYH03_016728</name>
</gene>
<name>A0A835XJB7_9CHLO</name>
<dbReference type="Proteomes" id="UP000612055">
    <property type="component" value="Unassembled WGS sequence"/>
</dbReference>
<evidence type="ECO:0000256" key="1">
    <source>
        <dbReference type="SAM" id="MobiDB-lite"/>
    </source>
</evidence>